<dbReference type="AlphaFoldDB" id="A0AAN7SLV8"/>
<gene>
    <name evidence="3" type="ORF">RN001_014068</name>
</gene>
<dbReference type="EMBL" id="JARPUR010000006">
    <property type="protein sequence ID" value="KAK4874708.1"/>
    <property type="molecule type" value="Genomic_DNA"/>
</dbReference>
<organism evidence="3 4">
    <name type="scientific">Aquatica leii</name>
    <dbReference type="NCBI Taxonomy" id="1421715"/>
    <lineage>
        <taxon>Eukaryota</taxon>
        <taxon>Metazoa</taxon>
        <taxon>Ecdysozoa</taxon>
        <taxon>Arthropoda</taxon>
        <taxon>Hexapoda</taxon>
        <taxon>Insecta</taxon>
        <taxon>Pterygota</taxon>
        <taxon>Neoptera</taxon>
        <taxon>Endopterygota</taxon>
        <taxon>Coleoptera</taxon>
        <taxon>Polyphaga</taxon>
        <taxon>Elateriformia</taxon>
        <taxon>Elateroidea</taxon>
        <taxon>Lampyridae</taxon>
        <taxon>Luciolinae</taxon>
        <taxon>Aquatica</taxon>
    </lineage>
</organism>
<dbReference type="InterPro" id="IPR019180">
    <property type="entry name" value="Oxidoreductase-like_N"/>
</dbReference>
<feature type="region of interest" description="Disordered" evidence="1">
    <location>
        <begin position="25"/>
        <end position="55"/>
    </location>
</feature>
<dbReference type="InterPro" id="IPR039251">
    <property type="entry name" value="OXLD1"/>
</dbReference>
<feature type="domain" description="Oxidoreductase-like" evidence="2">
    <location>
        <begin position="49"/>
        <end position="79"/>
    </location>
</feature>
<dbReference type="Proteomes" id="UP001353858">
    <property type="component" value="Unassembled WGS sequence"/>
</dbReference>
<dbReference type="PANTHER" id="PTHR21193">
    <property type="entry name" value="OXIDOREDUCTASE-LIKE DOMAIN-CONTAINING PROTEIN 1"/>
    <property type="match status" value="1"/>
</dbReference>
<evidence type="ECO:0000259" key="2">
    <source>
        <dbReference type="Pfam" id="PF09791"/>
    </source>
</evidence>
<sequence length="113" mass="13019">MVFALRFRNARHIPTLNVSCIHNSFQKRSESKSSNTDDSNNSNVKQEEEPLQPPTNCCMSNCPNCVWIDYAQKLSNYYKDGGEKAMKEINEHITDSSLKAFVLMEIRIRKKFG</sequence>
<evidence type="ECO:0000313" key="4">
    <source>
        <dbReference type="Proteomes" id="UP001353858"/>
    </source>
</evidence>
<name>A0AAN7SLV8_9COLE</name>
<feature type="compositionally biased region" description="Low complexity" evidence="1">
    <location>
        <begin position="32"/>
        <end position="43"/>
    </location>
</feature>
<evidence type="ECO:0000256" key="1">
    <source>
        <dbReference type="SAM" id="MobiDB-lite"/>
    </source>
</evidence>
<dbReference type="Pfam" id="PF09791">
    <property type="entry name" value="Oxidored-like"/>
    <property type="match status" value="1"/>
</dbReference>
<reference evidence="4" key="1">
    <citation type="submission" date="2023-01" db="EMBL/GenBank/DDBJ databases">
        <title>Key to firefly adult light organ development and bioluminescence: homeobox transcription factors regulate luciferase expression and transportation to peroxisome.</title>
        <authorList>
            <person name="Fu X."/>
        </authorList>
    </citation>
    <scope>NUCLEOTIDE SEQUENCE [LARGE SCALE GENOMIC DNA]</scope>
</reference>
<dbReference type="PANTHER" id="PTHR21193:SF3">
    <property type="entry name" value="OXIDOREDUCTASE-LIKE DOMAIN-CONTAINING PROTEIN 1"/>
    <property type="match status" value="1"/>
</dbReference>
<accession>A0AAN7SLV8</accession>
<dbReference type="GO" id="GO:0005739">
    <property type="term" value="C:mitochondrion"/>
    <property type="evidence" value="ECO:0007669"/>
    <property type="project" value="TreeGrafter"/>
</dbReference>
<comment type="caution">
    <text evidence="3">The sequence shown here is derived from an EMBL/GenBank/DDBJ whole genome shotgun (WGS) entry which is preliminary data.</text>
</comment>
<evidence type="ECO:0000313" key="3">
    <source>
        <dbReference type="EMBL" id="KAK4874708.1"/>
    </source>
</evidence>
<proteinExistence type="predicted"/>
<protein>
    <recommendedName>
        <fullName evidence="2">Oxidoreductase-like domain-containing protein</fullName>
    </recommendedName>
</protein>
<keyword evidence="4" id="KW-1185">Reference proteome</keyword>